<keyword evidence="3" id="KW-1185">Reference proteome</keyword>
<dbReference type="EMBL" id="JADBGQ010000005">
    <property type="protein sequence ID" value="KAG5397694.1"/>
    <property type="molecule type" value="Genomic_DNA"/>
</dbReference>
<dbReference type="Proteomes" id="UP000823674">
    <property type="component" value="Chromosome A05"/>
</dbReference>
<protein>
    <submittedName>
        <fullName evidence="2">Uncharacterized protein</fullName>
    </submittedName>
</protein>
<reference evidence="2 3" key="1">
    <citation type="submission" date="2021-03" db="EMBL/GenBank/DDBJ databases">
        <authorList>
            <person name="King G.J."/>
            <person name="Bancroft I."/>
            <person name="Baten A."/>
            <person name="Bloomfield J."/>
            <person name="Borpatragohain P."/>
            <person name="He Z."/>
            <person name="Irish N."/>
            <person name="Irwin J."/>
            <person name="Liu K."/>
            <person name="Mauleon R.P."/>
            <person name="Moore J."/>
            <person name="Morris R."/>
            <person name="Ostergaard L."/>
            <person name="Wang B."/>
            <person name="Wells R."/>
        </authorList>
    </citation>
    <scope>NUCLEOTIDE SEQUENCE [LARGE SCALE GENOMIC DNA]</scope>
    <source>
        <strain evidence="2">R-o-18</strain>
        <tissue evidence="2">Leaf</tissue>
    </source>
</reference>
<name>A0ABQ7MJE4_BRACM</name>
<proteinExistence type="predicted"/>
<sequence>MSSVSLAVDPITDMDKTSLTSENGRWSGMTDSWWWWRRVDGITDQAGPPRARPPNETDLLGKRSVEANLCTVAN</sequence>
<evidence type="ECO:0000256" key="1">
    <source>
        <dbReference type="SAM" id="MobiDB-lite"/>
    </source>
</evidence>
<comment type="caution">
    <text evidence="2">The sequence shown here is derived from an EMBL/GenBank/DDBJ whole genome shotgun (WGS) entry which is preliminary data.</text>
</comment>
<gene>
    <name evidence="2" type="primary">A05g506190.1_BraROA</name>
    <name evidence="2" type="ORF">IGI04_019508</name>
</gene>
<feature type="region of interest" description="Disordered" evidence="1">
    <location>
        <begin position="1"/>
        <end position="23"/>
    </location>
</feature>
<accession>A0ABQ7MJE4</accession>
<organism evidence="2 3">
    <name type="scientific">Brassica rapa subsp. trilocularis</name>
    <dbReference type="NCBI Taxonomy" id="1813537"/>
    <lineage>
        <taxon>Eukaryota</taxon>
        <taxon>Viridiplantae</taxon>
        <taxon>Streptophyta</taxon>
        <taxon>Embryophyta</taxon>
        <taxon>Tracheophyta</taxon>
        <taxon>Spermatophyta</taxon>
        <taxon>Magnoliopsida</taxon>
        <taxon>eudicotyledons</taxon>
        <taxon>Gunneridae</taxon>
        <taxon>Pentapetalae</taxon>
        <taxon>rosids</taxon>
        <taxon>malvids</taxon>
        <taxon>Brassicales</taxon>
        <taxon>Brassicaceae</taxon>
        <taxon>Brassiceae</taxon>
        <taxon>Brassica</taxon>
    </lineage>
</organism>
<evidence type="ECO:0000313" key="3">
    <source>
        <dbReference type="Proteomes" id="UP000823674"/>
    </source>
</evidence>
<evidence type="ECO:0000313" key="2">
    <source>
        <dbReference type="EMBL" id="KAG5397694.1"/>
    </source>
</evidence>